<protein>
    <submittedName>
        <fullName evidence="1">Uncharacterized protein</fullName>
    </submittedName>
</protein>
<organism evidence="1 2">
    <name type="scientific">Butyricimonas hominis</name>
    <dbReference type="NCBI Taxonomy" id="2763032"/>
    <lineage>
        <taxon>Bacteria</taxon>
        <taxon>Pseudomonadati</taxon>
        <taxon>Bacteroidota</taxon>
        <taxon>Bacteroidia</taxon>
        <taxon>Bacteroidales</taxon>
        <taxon>Odoribacteraceae</taxon>
        <taxon>Butyricimonas</taxon>
    </lineage>
</organism>
<gene>
    <name evidence="1" type="ORF">H8S64_06785</name>
</gene>
<keyword evidence="2" id="KW-1185">Reference proteome</keyword>
<proteinExistence type="predicted"/>
<comment type="caution">
    <text evidence="1">The sequence shown here is derived from an EMBL/GenBank/DDBJ whole genome shotgun (WGS) entry which is preliminary data.</text>
</comment>
<name>A0ABR7CYQ1_9BACT</name>
<dbReference type="EMBL" id="JACOOH010000002">
    <property type="protein sequence ID" value="MBC5620796.1"/>
    <property type="molecule type" value="Genomic_DNA"/>
</dbReference>
<dbReference type="Proteomes" id="UP000646484">
    <property type="component" value="Unassembled WGS sequence"/>
</dbReference>
<reference evidence="1 2" key="1">
    <citation type="submission" date="2020-08" db="EMBL/GenBank/DDBJ databases">
        <title>Genome public.</title>
        <authorList>
            <person name="Liu C."/>
            <person name="Sun Q."/>
        </authorList>
    </citation>
    <scope>NUCLEOTIDE SEQUENCE [LARGE SCALE GENOMIC DNA]</scope>
    <source>
        <strain evidence="1 2">NSJ-56</strain>
    </source>
</reference>
<sequence>MKNRLKSLVQDALYTKRTKVIQREQLWAILGSESLSSLTTVRRLLNTVMK</sequence>
<evidence type="ECO:0000313" key="1">
    <source>
        <dbReference type="EMBL" id="MBC5620796.1"/>
    </source>
</evidence>
<evidence type="ECO:0000313" key="2">
    <source>
        <dbReference type="Proteomes" id="UP000646484"/>
    </source>
</evidence>
<accession>A0ABR7CYQ1</accession>